<evidence type="ECO:0000313" key="7">
    <source>
        <dbReference type="EMBL" id="KYG29394.1"/>
    </source>
</evidence>
<dbReference type="Proteomes" id="UP000075806">
    <property type="component" value="Unassembled WGS sequence"/>
</dbReference>
<dbReference type="Pfam" id="PF13538">
    <property type="entry name" value="UvrD_C_2"/>
    <property type="match status" value="1"/>
</dbReference>
<dbReference type="STRING" id="519424.AZF04_07670"/>
<evidence type="ECO:0000256" key="5">
    <source>
        <dbReference type="PROSITE-ProRule" id="PRU00560"/>
    </source>
</evidence>
<dbReference type="Gene3D" id="3.40.50.300">
    <property type="entry name" value="P-loop containing nucleotide triphosphate hydrolases"/>
    <property type="match status" value="3"/>
</dbReference>
<dbReference type="GO" id="GO:0016787">
    <property type="term" value="F:hydrolase activity"/>
    <property type="evidence" value="ECO:0007669"/>
    <property type="project" value="UniProtKB-UniRule"/>
</dbReference>
<keyword evidence="2 5" id="KW-0378">Hydrolase</keyword>
<evidence type="ECO:0000256" key="4">
    <source>
        <dbReference type="ARBA" id="ARBA00022840"/>
    </source>
</evidence>
<evidence type="ECO:0000313" key="8">
    <source>
        <dbReference type="Proteomes" id="UP000075806"/>
    </source>
</evidence>
<proteinExistence type="predicted"/>
<evidence type="ECO:0000259" key="6">
    <source>
        <dbReference type="PROSITE" id="PS51198"/>
    </source>
</evidence>
<dbReference type="PANTHER" id="PTHR11070:SF17">
    <property type="entry name" value="DNA HELICASE IV"/>
    <property type="match status" value="1"/>
</dbReference>
<dbReference type="RefSeq" id="WP_061949197.1">
    <property type="nucleotide sequence ID" value="NZ_LTAO01000023.1"/>
</dbReference>
<dbReference type="PANTHER" id="PTHR11070">
    <property type="entry name" value="UVRD / RECB / PCRA DNA HELICASE FAMILY MEMBER"/>
    <property type="match status" value="1"/>
</dbReference>
<dbReference type="Pfam" id="PF00580">
    <property type="entry name" value="UvrD-helicase"/>
    <property type="match status" value="1"/>
</dbReference>
<dbReference type="InterPro" id="IPR000212">
    <property type="entry name" value="DNA_helicase_UvrD/REP"/>
</dbReference>
<name>A0A162DEL7_9BACI</name>
<dbReference type="InterPro" id="IPR027417">
    <property type="entry name" value="P-loop_NTPase"/>
</dbReference>
<reference evidence="7" key="1">
    <citation type="submission" date="2016-02" db="EMBL/GenBank/DDBJ databases">
        <title>Genome sequence of Bacillus trypoxylicola KCTC 13244(T).</title>
        <authorList>
            <person name="Jeong H."/>
            <person name="Park S.-H."/>
            <person name="Choi S.-K."/>
        </authorList>
    </citation>
    <scope>NUCLEOTIDE SEQUENCE [LARGE SCALE GENOMIC DNA]</scope>
    <source>
        <strain evidence="7">KCTC 13244</strain>
    </source>
</reference>
<evidence type="ECO:0000256" key="3">
    <source>
        <dbReference type="ARBA" id="ARBA00022806"/>
    </source>
</evidence>
<dbReference type="GO" id="GO:0000725">
    <property type="term" value="P:recombinational repair"/>
    <property type="evidence" value="ECO:0007669"/>
    <property type="project" value="TreeGrafter"/>
</dbReference>
<dbReference type="InterPro" id="IPR027785">
    <property type="entry name" value="UvrD-like_helicase_C"/>
</dbReference>
<dbReference type="GO" id="GO:0005829">
    <property type="term" value="C:cytosol"/>
    <property type="evidence" value="ECO:0007669"/>
    <property type="project" value="TreeGrafter"/>
</dbReference>
<dbReference type="EMBL" id="LTAO01000023">
    <property type="protein sequence ID" value="KYG29394.1"/>
    <property type="molecule type" value="Genomic_DNA"/>
</dbReference>
<keyword evidence="4 5" id="KW-0067">ATP-binding</keyword>
<gene>
    <name evidence="7" type="ORF">AZF04_07670</name>
</gene>
<keyword evidence="3 5" id="KW-0347">Helicase</keyword>
<dbReference type="GO" id="GO:0043138">
    <property type="term" value="F:3'-5' DNA helicase activity"/>
    <property type="evidence" value="ECO:0007669"/>
    <property type="project" value="TreeGrafter"/>
</dbReference>
<sequence>MTFKYEEKILNQIQDKLMVQYEAVKNKPIYYGDDFNLQVLEDNRKKREHYLQKALEEPYFGRFDFQNFEQESNKETYYIGKQGINDEQTGHLLITDWRAPIASLFYAFSGSEEDVYYQSPDGLVEGEIHLKRNLIIRNSELTRSVDSFVKGQTLKSGGDEFLLYKLGEQKDNRLRDIVATIQGEQNNIIRHPPHQAVLIQGVAGSGKTTVALHRLAYLLYEYRETLKANRMIIFAPNAVFLDYISQVLPELGVGDIKQTTFADWALETLQDPKLNIIPLAQKRKPFFEMNEETKEVSSFETDKKSPHFKKQIEDALDLLEKRWIPTEDFEAWPGAVFPITQLMYWFEHDFQKDSVLTKYERTKSRLKRWIEIEVKQFSDKKEQQQAKKDAMQRLRSYLRKWKKETPYHLYVQILKNLKFEKAIPEKNQLDIEDLAPLIHIQLYWYGIDKTKKFDHVVIDEAQDFSYYQLSLLKSLTRGHSFTILGDLAQGIHSNEGIEHWDEFISLWQAHQCAYFEITKSYRSTYEIIEFSNRILTHLEKKPSFAEPVFRSGEPVQLNHLKNEDSINAIKNWIKTMQSKEMRTMAIISRTQSDSEKYYEQLKHLFPKSALLGTDDSQYNGGISFLPVYVSKGLEFDAVLIVDADQKNYPLNPLSTKLLYVACTRALHHLTIIHQDNPSFILNDEDC</sequence>
<keyword evidence="1 5" id="KW-0547">Nucleotide-binding</keyword>
<dbReference type="InterPro" id="IPR014016">
    <property type="entry name" value="UvrD-like_ATP-bd"/>
</dbReference>
<dbReference type="PROSITE" id="PS51198">
    <property type="entry name" value="UVRD_HELICASE_ATP_BIND"/>
    <property type="match status" value="1"/>
</dbReference>
<evidence type="ECO:0000256" key="1">
    <source>
        <dbReference type="ARBA" id="ARBA00022741"/>
    </source>
</evidence>
<feature type="binding site" evidence="5">
    <location>
        <begin position="201"/>
        <end position="208"/>
    </location>
    <ligand>
        <name>ATP</name>
        <dbReference type="ChEBI" id="CHEBI:30616"/>
    </ligand>
</feature>
<keyword evidence="8" id="KW-1185">Reference proteome</keyword>
<comment type="caution">
    <text evidence="7">The sequence shown here is derived from an EMBL/GenBank/DDBJ whole genome shotgun (WGS) entry which is preliminary data.</text>
</comment>
<accession>A0A162DEL7</accession>
<dbReference type="GO" id="GO:0003677">
    <property type="term" value="F:DNA binding"/>
    <property type="evidence" value="ECO:0007669"/>
    <property type="project" value="InterPro"/>
</dbReference>
<dbReference type="SUPFAM" id="SSF52540">
    <property type="entry name" value="P-loop containing nucleoside triphosphate hydrolases"/>
    <property type="match status" value="1"/>
</dbReference>
<dbReference type="OrthoDB" id="9787585at2"/>
<dbReference type="AlphaFoldDB" id="A0A162DEL7"/>
<evidence type="ECO:0000256" key="2">
    <source>
        <dbReference type="ARBA" id="ARBA00022801"/>
    </source>
</evidence>
<dbReference type="GO" id="GO:0005524">
    <property type="term" value="F:ATP binding"/>
    <property type="evidence" value="ECO:0007669"/>
    <property type="project" value="UniProtKB-UniRule"/>
</dbReference>
<protein>
    <recommendedName>
        <fullName evidence="6">UvrD-like helicase ATP-binding domain-containing protein</fullName>
    </recommendedName>
</protein>
<feature type="domain" description="UvrD-like helicase ATP-binding" evidence="6">
    <location>
        <begin position="180"/>
        <end position="524"/>
    </location>
</feature>
<organism evidence="7 8">
    <name type="scientific">Alkalihalobacillus trypoxylicola</name>
    <dbReference type="NCBI Taxonomy" id="519424"/>
    <lineage>
        <taxon>Bacteria</taxon>
        <taxon>Bacillati</taxon>
        <taxon>Bacillota</taxon>
        <taxon>Bacilli</taxon>
        <taxon>Bacillales</taxon>
        <taxon>Bacillaceae</taxon>
        <taxon>Alkalihalobacillus</taxon>
    </lineage>
</organism>